<dbReference type="InterPro" id="IPR036875">
    <property type="entry name" value="Znf_CCHC_sf"/>
</dbReference>
<dbReference type="GO" id="GO:0008270">
    <property type="term" value="F:zinc ion binding"/>
    <property type="evidence" value="ECO:0007669"/>
    <property type="project" value="UniProtKB-KW"/>
</dbReference>
<protein>
    <recommendedName>
        <fullName evidence="3">CCHC-type domain-containing protein</fullName>
    </recommendedName>
</protein>
<sequence length="150" mass="16606">MVLNESVSVEELPHLFKFYYSSVLVVVSGRAPICLRCRRRGHIRRDCQTPLCTGCCAFGHFREDCARTYASVIGTSPVVDDSHENISDADEAETVVPITEDRSPQRGPSGQPECYGSSLTEAEVTDEETTEHQWCNCIQISNPDGGGLFY</sequence>
<dbReference type="SMART" id="SM00343">
    <property type="entry name" value="ZnF_C2HC"/>
    <property type="match status" value="2"/>
</dbReference>
<evidence type="ECO:0000313" key="5">
    <source>
        <dbReference type="Proteomes" id="UP000821866"/>
    </source>
</evidence>
<comment type="caution">
    <text evidence="4">The sequence shown here is derived from an EMBL/GenBank/DDBJ whole genome shotgun (WGS) entry which is preliminary data.</text>
</comment>
<gene>
    <name evidence="4" type="ORF">HPB51_017244</name>
</gene>
<dbReference type="Gene3D" id="4.10.60.10">
    <property type="entry name" value="Zinc finger, CCHC-type"/>
    <property type="match status" value="1"/>
</dbReference>
<keyword evidence="1" id="KW-0863">Zinc-finger</keyword>
<keyword evidence="5" id="KW-1185">Reference proteome</keyword>
<accession>A0A9J6EUH1</accession>
<evidence type="ECO:0000259" key="3">
    <source>
        <dbReference type="PROSITE" id="PS50158"/>
    </source>
</evidence>
<reference evidence="4" key="2">
    <citation type="submission" date="2021-09" db="EMBL/GenBank/DDBJ databases">
        <authorList>
            <person name="Jia N."/>
            <person name="Wang J."/>
            <person name="Shi W."/>
            <person name="Du L."/>
            <person name="Sun Y."/>
            <person name="Zhan W."/>
            <person name="Jiang J."/>
            <person name="Wang Q."/>
            <person name="Zhang B."/>
            <person name="Ji P."/>
            <person name="Sakyi L.B."/>
            <person name="Cui X."/>
            <person name="Yuan T."/>
            <person name="Jiang B."/>
            <person name="Yang W."/>
            <person name="Lam T.T.-Y."/>
            <person name="Chang Q."/>
            <person name="Ding S."/>
            <person name="Wang X."/>
            <person name="Zhu J."/>
            <person name="Ruan X."/>
            <person name="Zhao L."/>
            <person name="Wei J."/>
            <person name="Que T."/>
            <person name="Du C."/>
            <person name="Cheng J."/>
            <person name="Dai P."/>
            <person name="Han X."/>
            <person name="Huang E."/>
            <person name="Gao Y."/>
            <person name="Liu J."/>
            <person name="Shao H."/>
            <person name="Ye R."/>
            <person name="Li L."/>
            <person name="Wei W."/>
            <person name="Wang X."/>
            <person name="Wang C."/>
            <person name="Huo Q."/>
            <person name="Li W."/>
            <person name="Guo W."/>
            <person name="Chen H."/>
            <person name="Chen S."/>
            <person name="Zhou L."/>
            <person name="Zhou L."/>
            <person name="Ni X."/>
            <person name="Tian J."/>
            <person name="Zhou Y."/>
            <person name="Sheng Y."/>
            <person name="Liu T."/>
            <person name="Pan Y."/>
            <person name="Xia L."/>
            <person name="Li J."/>
            <person name="Zhao F."/>
            <person name="Cao W."/>
        </authorList>
    </citation>
    <scope>NUCLEOTIDE SEQUENCE</scope>
    <source>
        <strain evidence="4">Rmic-2018</strain>
        <tissue evidence="4">Larvae</tissue>
    </source>
</reference>
<evidence type="ECO:0000256" key="1">
    <source>
        <dbReference type="PROSITE-ProRule" id="PRU00047"/>
    </source>
</evidence>
<proteinExistence type="predicted"/>
<keyword evidence="1" id="KW-0479">Metal-binding</keyword>
<dbReference type="EMBL" id="JABSTU010000002">
    <property type="protein sequence ID" value="KAH8037744.1"/>
    <property type="molecule type" value="Genomic_DNA"/>
</dbReference>
<name>A0A9J6EUH1_RHIMP</name>
<evidence type="ECO:0000313" key="4">
    <source>
        <dbReference type="EMBL" id="KAH8037744.1"/>
    </source>
</evidence>
<dbReference type="Proteomes" id="UP000821866">
    <property type="component" value="Chromosome 10"/>
</dbReference>
<dbReference type="AlphaFoldDB" id="A0A9J6EUH1"/>
<dbReference type="SUPFAM" id="SSF57756">
    <property type="entry name" value="Retrovirus zinc finger-like domains"/>
    <property type="match status" value="1"/>
</dbReference>
<keyword evidence="1" id="KW-0862">Zinc</keyword>
<dbReference type="GO" id="GO:0003676">
    <property type="term" value="F:nucleic acid binding"/>
    <property type="evidence" value="ECO:0007669"/>
    <property type="project" value="InterPro"/>
</dbReference>
<dbReference type="InterPro" id="IPR001878">
    <property type="entry name" value="Znf_CCHC"/>
</dbReference>
<feature type="domain" description="CCHC-type" evidence="3">
    <location>
        <begin position="34"/>
        <end position="47"/>
    </location>
</feature>
<feature type="region of interest" description="Disordered" evidence="2">
    <location>
        <begin position="80"/>
        <end position="118"/>
    </location>
</feature>
<organism evidence="4 5">
    <name type="scientific">Rhipicephalus microplus</name>
    <name type="common">Cattle tick</name>
    <name type="synonym">Boophilus microplus</name>
    <dbReference type="NCBI Taxonomy" id="6941"/>
    <lineage>
        <taxon>Eukaryota</taxon>
        <taxon>Metazoa</taxon>
        <taxon>Ecdysozoa</taxon>
        <taxon>Arthropoda</taxon>
        <taxon>Chelicerata</taxon>
        <taxon>Arachnida</taxon>
        <taxon>Acari</taxon>
        <taxon>Parasitiformes</taxon>
        <taxon>Ixodida</taxon>
        <taxon>Ixodoidea</taxon>
        <taxon>Ixodidae</taxon>
        <taxon>Rhipicephalinae</taxon>
        <taxon>Rhipicephalus</taxon>
        <taxon>Boophilus</taxon>
    </lineage>
</organism>
<evidence type="ECO:0000256" key="2">
    <source>
        <dbReference type="SAM" id="MobiDB-lite"/>
    </source>
</evidence>
<reference evidence="4" key="1">
    <citation type="journal article" date="2020" name="Cell">
        <title>Large-Scale Comparative Analyses of Tick Genomes Elucidate Their Genetic Diversity and Vector Capacities.</title>
        <authorList>
            <consortium name="Tick Genome and Microbiome Consortium (TIGMIC)"/>
            <person name="Jia N."/>
            <person name="Wang J."/>
            <person name="Shi W."/>
            <person name="Du L."/>
            <person name="Sun Y."/>
            <person name="Zhan W."/>
            <person name="Jiang J.F."/>
            <person name="Wang Q."/>
            <person name="Zhang B."/>
            <person name="Ji P."/>
            <person name="Bell-Sakyi L."/>
            <person name="Cui X.M."/>
            <person name="Yuan T.T."/>
            <person name="Jiang B.G."/>
            <person name="Yang W.F."/>
            <person name="Lam T.T."/>
            <person name="Chang Q.C."/>
            <person name="Ding S.J."/>
            <person name="Wang X.J."/>
            <person name="Zhu J.G."/>
            <person name="Ruan X.D."/>
            <person name="Zhao L."/>
            <person name="Wei J.T."/>
            <person name="Ye R.Z."/>
            <person name="Que T.C."/>
            <person name="Du C.H."/>
            <person name="Zhou Y.H."/>
            <person name="Cheng J.X."/>
            <person name="Dai P.F."/>
            <person name="Guo W.B."/>
            <person name="Han X.H."/>
            <person name="Huang E.J."/>
            <person name="Li L.F."/>
            <person name="Wei W."/>
            <person name="Gao Y.C."/>
            <person name="Liu J.Z."/>
            <person name="Shao H.Z."/>
            <person name="Wang X."/>
            <person name="Wang C.C."/>
            <person name="Yang T.C."/>
            <person name="Huo Q.B."/>
            <person name="Li W."/>
            <person name="Chen H.Y."/>
            <person name="Chen S.E."/>
            <person name="Zhou L.G."/>
            <person name="Ni X.B."/>
            <person name="Tian J.H."/>
            <person name="Sheng Y."/>
            <person name="Liu T."/>
            <person name="Pan Y.S."/>
            <person name="Xia L.Y."/>
            <person name="Li J."/>
            <person name="Zhao F."/>
            <person name="Cao W.C."/>
        </authorList>
    </citation>
    <scope>NUCLEOTIDE SEQUENCE</scope>
    <source>
        <strain evidence="4">Rmic-2018</strain>
    </source>
</reference>
<dbReference type="PROSITE" id="PS50158">
    <property type="entry name" value="ZF_CCHC"/>
    <property type="match status" value="1"/>
</dbReference>